<dbReference type="Gene3D" id="2.40.30.170">
    <property type="match status" value="1"/>
</dbReference>
<dbReference type="Proteomes" id="UP001620339">
    <property type="component" value="Unassembled WGS sequence"/>
</dbReference>
<evidence type="ECO:0000256" key="1">
    <source>
        <dbReference type="ARBA" id="ARBA00009477"/>
    </source>
</evidence>
<dbReference type="RefSeq" id="WP_404611955.1">
    <property type="nucleotide sequence ID" value="NZ_JADIKK010000007.1"/>
</dbReference>
<dbReference type="InterPro" id="IPR006143">
    <property type="entry name" value="RND_pump_MFP"/>
</dbReference>
<dbReference type="SUPFAM" id="SSF111369">
    <property type="entry name" value="HlyD-like secretion proteins"/>
    <property type="match status" value="1"/>
</dbReference>
<proteinExistence type="inferred from homology"/>
<dbReference type="InterPro" id="IPR058792">
    <property type="entry name" value="Beta-barrel_RND_2"/>
</dbReference>
<feature type="domain" description="CzcB-like barrel-sandwich hybrid" evidence="6">
    <location>
        <begin position="84"/>
        <end position="236"/>
    </location>
</feature>
<dbReference type="InterPro" id="IPR058627">
    <property type="entry name" value="MdtA-like_C"/>
</dbReference>
<evidence type="ECO:0000313" key="10">
    <source>
        <dbReference type="Proteomes" id="UP001620339"/>
    </source>
</evidence>
<evidence type="ECO:0000313" key="9">
    <source>
        <dbReference type="EMBL" id="MFK2879862.1"/>
    </source>
</evidence>
<keyword evidence="10" id="KW-1185">Reference proteome</keyword>
<sequence>MNKPASPFPASMRHGAALAVLLAAVALGACSSNTGEPESAATTPQNVTLTQAQQQSIHLYTVEPSSYQTVINTTGMVDFDHNRSTDVLAPISGPVAKLLVTLGQTVKQGEALALVDSPDFAAAIDTYRKNLAAAKAADQIASTDRDLYAHQAVSQREYAQAQSDAAGADSDRDAALQVLVGLHVDPKTIADIQAGRPVTGGSGVIRAPIAGTVVVKSITPGQLLSAGTTDCFTIADTSKMWVMGQLFDREFGAVKVGDPAEVEIGDGDKPVAGKVTNVGSVIDPNTRSATARVAVDNADGVLKQQMYVSVRIRSRDARTGILVPVSAVLRDDENLPFVYVVAQDGGYARMPVTLGERIDDRYVIPQGLHTGDKVVMDGAIFLNFIQTQ</sequence>
<dbReference type="EMBL" id="JADIKK010000008">
    <property type="protein sequence ID" value="MFK2879862.1"/>
    <property type="molecule type" value="Genomic_DNA"/>
</dbReference>
<name>A0ABW8JC06_9GAMM</name>
<feature type="signal peptide" evidence="3">
    <location>
        <begin position="1"/>
        <end position="31"/>
    </location>
</feature>
<gene>
    <name evidence="7" type="ORF">ISP25_01990</name>
    <name evidence="8" type="ORF">ISP25_04350</name>
    <name evidence="9" type="ORF">ISP25_22610</name>
</gene>
<keyword evidence="2" id="KW-0813">Transport</keyword>
<evidence type="ECO:0000313" key="8">
    <source>
        <dbReference type="EMBL" id="MFK2876297.1"/>
    </source>
</evidence>
<protein>
    <submittedName>
        <fullName evidence="9">Efflux RND transporter periplasmic adaptor subunit</fullName>
    </submittedName>
</protein>
<dbReference type="Pfam" id="PF25973">
    <property type="entry name" value="BSH_CzcB"/>
    <property type="match status" value="1"/>
</dbReference>
<feature type="domain" description="CusB-like beta-barrel" evidence="4">
    <location>
        <begin position="240"/>
        <end position="314"/>
    </location>
</feature>
<dbReference type="Gene3D" id="2.40.420.20">
    <property type="match status" value="1"/>
</dbReference>
<reference evidence="9 10" key="1">
    <citation type="submission" date="2020-10" db="EMBL/GenBank/DDBJ databases">
        <title>Phylogeny of dyella-like bacteria.</title>
        <authorList>
            <person name="Fu J."/>
        </authorList>
    </citation>
    <scope>NUCLEOTIDE SEQUENCE [LARGE SCALE GENOMIC DNA]</scope>
    <source>
        <strain evidence="9 10">KACC 19113</strain>
    </source>
</reference>
<comment type="similarity">
    <text evidence="1">Belongs to the membrane fusion protein (MFP) (TC 8.A.1) family.</text>
</comment>
<accession>A0ABW8JC06</accession>
<dbReference type="Pfam" id="PF25967">
    <property type="entry name" value="RND-MFP_C"/>
    <property type="match status" value="1"/>
</dbReference>
<feature type="domain" description="Multidrug resistance protein MdtA-like C-terminal permuted SH3" evidence="5">
    <location>
        <begin position="321"/>
        <end position="379"/>
    </location>
</feature>
<dbReference type="Pfam" id="PF25954">
    <property type="entry name" value="Beta-barrel_RND_2"/>
    <property type="match status" value="1"/>
</dbReference>
<evidence type="ECO:0000259" key="4">
    <source>
        <dbReference type="Pfam" id="PF25954"/>
    </source>
</evidence>
<evidence type="ECO:0000256" key="2">
    <source>
        <dbReference type="ARBA" id="ARBA00022448"/>
    </source>
</evidence>
<dbReference type="PANTHER" id="PTHR30097:SF16">
    <property type="entry name" value="CATION EFFLUX SYSTEM (CZCB-LIKE)"/>
    <property type="match status" value="1"/>
</dbReference>
<dbReference type="PANTHER" id="PTHR30097">
    <property type="entry name" value="CATION EFFLUX SYSTEM PROTEIN CUSB"/>
    <property type="match status" value="1"/>
</dbReference>
<dbReference type="NCBIfam" id="TIGR01730">
    <property type="entry name" value="RND_mfp"/>
    <property type="match status" value="1"/>
</dbReference>
<dbReference type="Gene3D" id="2.40.50.100">
    <property type="match status" value="1"/>
</dbReference>
<keyword evidence="3" id="KW-0732">Signal</keyword>
<dbReference type="Gene3D" id="1.10.287.470">
    <property type="entry name" value="Helix hairpin bin"/>
    <property type="match status" value="1"/>
</dbReference>
<dbReference type="PROSITE" id="PS51257">
    <property type="entry name" value="PROKAR_LIPOPROTEIN"/>
    <property type="match status" value="1"/>
</dbReference>
<evidence type="ECO:0000259" key="5">
    <source>
        <dbReference type="Pfam" id="PF25967"/>
    </source>
</evidence>
<dbReference type="InterPro" id="IPR051909">
    <property type="entry name" value="MFP_Cation_Efflux"/>
</dbReference>
<feature type="chain" id="PRO_5045033843" evidence="3">
    <location>
        <begin position="32"/>
        <end position="388"/>
    </location>
</feature>
<comment type="caution">
    <text evidence="9">The sequence shown here is derived from an EMBL/GenBank/DDBJ whole genome shotgun (WGS) entry which is preliminary data.</text>
</comment>
<dbReference type="EMBL" id="JADIKK010000008">
    <property type="protein sequence ID" value="MFK2876297.1"/>
    <property type="molecule type" value="Genomic_DNA"/>
</dbReference>
<evidence type="ECO:0000259" key="6">
    <source>
        <dbReference type="Pfam" id="PF25973"/>
    </source>
</evidence>
<dbReference type="EMBL" id="JADIKK010000007">
    <property type="protein sequence ID" value="MFK2875843.1"/>
    <property type="molecule type" value="Genomic_DNA"/>
</dbReference>
<evidence type="ECO:0000256" key="3">
    <source>
        <dbReference type="SAM" id="SignalP"/>
    </source>
</evidence>
<evidence type="ECO:0000313" key="7">
    <source>
        <dbReference type="EMBL" id="MFK2875843.1"/>
    </source>
</evidence>
<dbReference type="InterPro" id="IPR058647">
    <property type="entry name" value="BSH_CzcB-like"/>
</dbReference>
<organism evidence="9 10">
    <name type="scientific">Rhodanobacter hydrolyticus</name>
    <dbReference type="NCBI Taxonomy" id="2250595"/>
    <lineage>
        <taxon>Bacteria</taxon>
        <taxon>Pseudomonadati</taxon>
        <taxon>Pseudomonadota</taxon>
        <taxon>Gammaproteobacteria</taxon>
        <taxon>Lysobacterales</taxon>
        <taxon>Rhodanobacteraceae</taxon>
        <taxon>Rhodanobacter</taxon>
    </lineage>
</organism>